<reference evidence="3" key="1">
    <citation type="submission" date="2021-05" db="EMBL/GenBank/DDBJ databases">
        <title>Encephalitozoon hellem ATCC 50604 Complete Genome.</title>
        <authorList>
            <person name="Mascarenhas dos Santos A.C."/>
            <person name="Julian A.T."/>
            <person name="Pombert J.-F."/>
        </authorList>
    </citation>
    <scope>NUCLEOTIDE SEQUENCE</scope>
    <source>
        <strain evidence="3">ATCC 50604</strain>
    </source>
</reference>
<dbReference type="InterPro" id="IPR019081">
    <property type="entry name" value="UPF0328"/>
</dbReference>
<evidence type="ECO:0000313" key="4">
    <source>
        <dbReference type="Proteomes" id="UP001059546"/>
    </source>
</evidence>
<evidence type="ECO:0000313" key="3">
    <source>
        <dbReference type="EMBL" id="UTX42887.1"/>
    </source>
</evidence>
<feature type="transmembrane region" description="Helical" evidence="2">
    <location>
        <begin position="54"/>
        <end position="76"/>
    </location>
</feature>
<dbReference type="EMBL" id="CP075150">
    <property type="protein sequence ID" value="UTX42887.1"/>
    <property type="molecule type" value="Genomic_DNA"/>
</dbReference>
<feature type="transmembrane region" description="Helical" evidence="2">
    <location>
        <begin position="224"/>
        <end position="248"/>
    </location>
</feature>
<gene>
    <name evidence="3" type="ORF">GPU96_04g06150</name>
</gene>
<feature type="transmembrane region" description="Helical" evidence="2">
    <location>
        <begin position="188"/>
        <end position="204"/>
    </location>
</feature>
<organism evidence="3 4">
    <name type="scientific">Encephalitozoon hellem</name>
    <name type="common">Microsporidian parasite</name>
    <dbReference type="NCBI Taxonomy" id="27973"/>
    <lineage>
        <taxon>Eukaryota</taxon>
        <taxon>Fungi</taxon>
        <taxon>Fungi incertae sedis</taxon>
        <taxon>Microsporidia</taxon>
        <taxon>Unikaryonidae</taxon>
        <taxon>Encephalitozoon</taxon>
    </lineage>
</organism>
<sequence>MNIPDISHPSDNPLSNRENPTAIYSPLIKQHAATVSILLPIVITLLLRHHVNTIPLKLITVILPCLYSGLQYLSIFSHNRNYHHISPSAPLTTFHFIYNIILLLFSTISFLSIITLSINDWDRGDFNFFSTTLSPFLVLPPYLLDTSCNLTQPYSHYAATDSIDILLDLVIFLYPLAMIAINLQEETTWILHSAITIILFIRSYRKRCLPPPSHQGPLKVWRLIVPIITLLIGVIIYNVLGFGSLLILKKKAQDPCLNQINKPLPPQFTSLHSKTSQHHNLYHFIHHSTDILT</sequence>
<evidence type="ECO:0000256" key="2">
    <source>
        <dbReference type="SAM" id="Phobius"/>
    </source>
</evidence>
<keyword evidence="2" id="KW-0472">Membrane</keyword>
<feature type="transmembrane region" description="Helical" evidence="2">
    <location>
        <begin position="163"/>
        <end position="181"/>
    </location>
</feature>
<feature type="transmembrane region" description="Helical" evidence="2">
    <location>
        <begin position="126"/>
        <end position="143"/>
    </location>
</feature>
<feature type="transmembrane region" description="Helical" evidence="2">
    <location>
        <begin position="27"/>
        <end position="47"/>
    </location>
</feature>
<keyword evidence="2" id="KW-1133">Transmembrane helix</keyword>
<feature type="transmembrane region" description="Helical" evidence="2">
    <location>
        <begin position="96"/>
        <end position="114"/>
    </location>
</feature>
<comment type="similarity">
    <text evidence="1">Belongs to the UPF0328 family.</text>
</comment>
<protein>
    <submittedName>
        <fullName evidence="3">DUF2463 domain-containing protein</fullName>
    </submittedName>
</protein>
<keyword evidence="2" id="KW-0812">Transmembrane</keyword>
<accession>A0A9Q9C9F8</accession>
<evidence type="ECO:0000256" key="1">
    <source>
        <dbReference type="ARBA" id="ARBA00010346"/>
    </source>
</evidence>
<dbReference type="Pfam" id="PF09591">
    <property type="entry name" value="DUF2463"/>
    <property type="match status" value="1"/>
</dbReference>
<proteinExistence type="inferred from homology"/>
<dbReference type="Proteomes" id="UP001059546">
    <property type="component" value="Chromosome IV"/>
</dbReference>
<dbReference type="AlphaFoldDB" id="A0A9Q9C9F8"/>
<name>A0A9Q9C9F8_ENCHE</name>